<comment type="caution">
    <text evidence="2">The sequence shown here is derived from an EMBL/GenBank/DDBJ whole genome shotgun (WGS) entry which is preliminary data.</text>
</comment>
<evidence type="ECO:0000313" key="2">
    <source>
        <dbReference type="EMBL" id="KAK9846647.1"/>
    </source>
</evidence>
<keyword evidence="1" id="KW-0812">Transmembrane</keyword>
<name>A0AAW1SJW5_9CHLO</name>
<gene>
    <name evidence="2" type="ORF">WJX81_008346</name>
</gene>
<keyword evidence="1" id="KW-1133">Transmembrane helix</keyword>
<feature type="transmembrane region" description="Helical" evidence="1">
    <location>
        <begin position="40"/>
        <end position="59"/>
    </location>
</feature>
<keyword evidence="3" id="KW-1185">Reference proteome</keyword>
<evidence type="ECO:0000256" key="1">
    <source>
        <dbReference type="SAM" id="Phobius"/>
    </source>
</evidence>
<dbReference type="Proteomes" id="UP001445335">
    <property type="component" value="Unassembled WGS sequence"/>
</dbReference>
<dbReference type="EMBL" id="JALJOU010000001">
    <property type="protein sequence ID" value="KAK9846647.1"/>
    <property type="molecule type" value="Genomic_DNA"/>
</dbReference>
<dbReference type="AlphaFoldDB" id="A0AAW1SJW5"/>
<protein>
    <submittedName>
        <fullName evidence="2">Uncharacterized protein</fullName>
    </submittedName>
</protein>
<keyword evidence="1" id="KW-0472">Membrane</keyword>
<evidence type="ECO:0000313" key="3">
    <source>
        <dbReference type="Proteomes" id="UP001445335"/>
    </source>
</evidence>
<organism evidence="2 3">
    <name type="scientific">Elliptochloris bilobata</name>
    <dbReference type="NCBI Taxonomy" id="381761"/>
    <lineage>
        <taxon>Eukaryota</taxon>
        <taxon>Viridiplantae</taxon>
        <taxon>Chlorophyta</taxon>
        <taxon>core chlorophytes</taxon>
        <taxon>Trebouxiophyceae</taxon>
        <taxon>Trebouxiophyceae incertae sedis</taxon>
        <taxon>Elliptochloris clade</taxon>
        <taxon>Elliptochloris</taxon>
    </lineage>
</organism>
<sequence>MATASTFRELFSQQHNMTLVFVPMEQNDGSMGLPSPDRRLADGTACFCTAPAMFLLSAAELCLPAAARAVSVCVAGLAALAAGATMLLRGWLAL</sequence>
<feature type="transmembrane region" description="Helical" evidence="1">
    <location>
        <begin position="65"/>
        <end position="88"/>
    </location>
</feature>
<proteinExistence type="predicted"/>
<reference evidence="2 3" key="1">
    <citation type="journal article" date="2024" name="Nat. Commun.">
        <title>Phylogenomics reveals the evolutionary origins of lichenization in chlorophyte algae.</title>
        <authorList>
            <person name="Puginier C."/>
            <person name="Libourel C."/>
            <person name="Otte J."/>
            <person name="Skaloud P."/>
            <person name="Haon M."/>
            <person name="Grisel S."/>
            <person name="Petersen M."/>
            <person name="Berrin J.G."/>
            <person name="Delaux P.M."/>
            <person name="Dal Grande F."/>
            <person name="Keller J."/>
        </authorList>
    </citation>
    <scope>NUCLEOTIDE SEQUENCE [LARGE SCALE GENOMIC DNA]</scope>
    <source>
        <strain evidence="2 3">SAG 245.80</strain>
    </source>
</reference>
<accession>A0AAW1SJW5</accession>